<evidence type="ECO:0000313" key="2">
    <source>
        <dbReference type="WBParaSite" id="nRc.2.0.1.t08067-RA"/>
    </source>
</evidence>
<protein>
    <submittedName>
        <fullName evidence="2">Uncharacterized protein</fullName>
    </submittedName>
</protein>
<dbReference type="WBParaSite" id="nRc.2.0.1.t08067-RA">
    <property type="protein sequence ID" value="nRc.2.0.1.t08067-RA"/>
    <property type="gene ID" value="nRc.2.0.1.g08067"/>
</dbReference>
<reference evidence="2" key="1">
    <citation type="submission" date="2022-11" db="UniProtKB">
        <authorList>
            <consortium name="WormBaseParasite"/>
        </authorList>
    </citation>
    <scope>IDENTIFICATION</scope>
</reference>
<proteinExistence type="predicted"/>
<sequence length="29" mass="3508">MKTSFEDFMKLYNRIKKLVRLLVGLYSLT</sequence>
<organism evidence="1 2">
    <name type="scientific">Romanomermis culicivorax</name>
    <name type="common">Nematode worm</name>
    <dbReference type="NCBI Taxonomy" id="13658"/>
    <lineage>
        <taxon>Eukaryota</taxon>
        <taxon>Metazoa</taxon>
        <taxon>Ecdysozoa</taxon>
        <taxon>Nematoda</taxon>
        <taxon>Enoplea</taxon>
        <taxon>Dorylaimia</taxon>
        <taxon>Mermithida</taxon>
        <taxon>Mermithoidea</taxon>
        <taxon>Mermithidae</taxon>
        <taxon>Romanomermis</taxon>
    </lineage>
</organism>
<dbReference type="AlphaFoldDB" id="A0A915I1Q1"/>
<accession>A0A915I1Q1</accession>
<name>A0A915I1Q1_ROMCU</name>
<keyword evidence="1" id="KW-1185">Reference proteome</keyword>
<dbReference type="Proteomes" id="UP000887565">
    <property type="component" value="Unplaced"/>
</dbReference>
<evidence type="ECO:0000313" key="1">
    <source>
        <dbReference type="Proteomes" id="UP000887565"/>
    </source>
</evidence>